<name>A0ABP2BNT3_9HYPH</name>
<dbReference type="Proteomes" id="UP000191812">
    <property type="component" value="Unassembled WGS sequence"/>
</dbReference>
<evidence type="ECO:0000313" key="1">
    <source>
        <dbReference type="EMBL" id="CUX57779.1"/>
    </source>
</evidence>
<organism evidence="1 2">
    <name type="scientific">Agrobacterium genomosp. 13 str. CFBP 6927</name>
    <dbReference type="NCBI Taxonomy" id="1183428"/>
    <lineage>
        <taxon>Bacteria</taxon>
        <taxon>Pseudomonadati</taxon>
        <taxon>Pseudomonadota</taxon>
        <taxon>Alphaproteobacteria</taxon>
        <taxon>Hyphomicrobiales</taxon>
        <taxon>Rhizobiaceae</taxon>
        <taxon>Rhizobium/Agrobacterium group</taxon>
        <taxon>Agrobacterium</taxon>
        <taxon>Agrobacterium tumefaciens complex</taxon>
    </lineage>
</organism>
<proteinExistence type="predicted"/>
<sequence length="68" mass="7341">MSTSWMKQAINSLARGERIFVNPFYGGKALACLIEDLDNGEVPKNSDILFLMTGGGPGVFAYVDALET</sequence>
<dbReference type="Gene3D" id="3.40.50.1100">
    <property type="match status" value="1"/>
</dbReference>
<comment type="caution">
    <text evidence="1">The sequence shown here is derived from an EMBL/GenBank/DDBJ whole genome shotgun (WGS) entry which is preliminary data.</text>
</comment>
<protein>
    <submittedName>
        <fullName evidence="1">Uncharacterized protein</fullName>
    </submittedName>
</protein>
<keyword evidence="2" id="KW-1185">Reference proteome</keyword>
<evidence type="ECO:0000313" key="2">
    <source>
        <dbReference type="Proteomes" id="UP000191812"/>
    </source>
</evidence>
<gene>
    <name evidence="1" type="ORF">AGR13a_Lc30047</name>
</gene>
<dbReference type="EMBL" id="FBWH01000042">
    <property type="protein sequence ID" value="CUX57779.1"/>
    <property type="molecule type" value="Genomic_DNA"/>
</dbReference>
<reference evidence="1 2" key="1">
    <citation type="submission" date="2016-01" db="EMBL/GenBank/DDBJ databases">
        <authorList>
            <person name="Regsiter A."/>
            <person name="william w."/>
        </authorList>
    </citation>
    <scope>NUCLEOTIDE SEQUENCE [LARGE SCALE GENOMIC DNA]</scope>
    <source>
        <strain evidence="1 2">CFBP 6927</strain>
    </source>
</reference>
<dbReference type="InterPro" id="IPR036052">
    <property type="entry name" value="TrpB-like_PALP_sf"/>
</dbReference>
<dbReference type="SUPFAM" id="SSF53686">
    <property type="entry name" value="Tryptophan synthase beta subunit-like PLP-dependent enzymes"/>
    <property type="match status" value="1"/>
</dbReference>
<accession>A0ABP2BNT3</accession>